<dbReference type="AlphaFoldDB" id="A0A836CLF3"/>
<organism evidence="1 2">
    <name type="scientific">Tribonema minus</name>
    <dbReference type="NCBI Taxonomy" id="303371"/>
    <lineage>
        <taxon>Eukaryota</taxon>
        <taxon>Sar</taxon>
        <taxon>Stramenopiles</taxon>
        <taxon>Ochrophyta</taxon>
        <taxon>PX clade</taxon>
        <taxon>Xanthophyceae</taxon>
        <taxon>Tribonematales</taxon>
        <taxon>Tribonemataceae</taxon>
        <taxon>Tribonema</taxon>
    </lineage>
</organism>
<evidence type="ECO:0000313" key="1">
    <source>
        <dbReference type="EMBL" id="KAG5190677.1"/>
    </source>
</evidence>
<sequence length="209" mass="22079">MGAASESVEASGGMRGIRLVDLADWVSEFQQPPTAQQRTASHIAARLTSDAAAADRAYSSMAEQLLPILSQPAAEPTDDDSQRELDLQPEQRLDMEGLVALTVVVGGLGAWLDGQGAEDLIGGVCPDLQASHQHSSSAGGIMAEGLCRYINIAIAVDHEQRALDIYSANHSGTQTVGLRRNMMALPEMQCQLTVTSAPAACSTYSRDPS</sequence>
<proteinExistence type="predicted"/>
<dbReference type="EMBL" id="JAFCMP010000030">
    <property type="protein sequence ID" value="KAG5190677.1"/>
    <property type="molecule type" value="Genomic_DNA"/>
</dbReference>
<comment type="caution">
    <text evidence="1">The sequence shown here is derived from an EMBL/GenBank/DDBJ whole genome shotgun (WGS) entry which is preliminary data.</text>
</comment>
<name>A0A836CLF3_9STRA</name>
<gene>
    <name evidence="1" type="ORF">JKP88DRAFT_285798</name>
</gene>
<accession>A0A836CLF3</accession>
<keyword evidence="2" id="KW-1185">Reference proteome</keyword>
<protein>
    <submittedName>
        <fullName evidence="1">Uncharacterized protein</fullName>
    </submittedName>
</protein>
<dbReference type="Proteomes" id="UP000664859">
    <property type="component" value="Unassembled WGS sequence"/>
</dbReference>
<evidence type="ECO:0000313" key="2">
    <source>
        <dbReference type="Proteomes" id="UP000664859"/>
    </source>
</evidence>
<reference evidence="1" key="1">
    <citation type="submission" date="2021-02" db="EMBL/GenBank/DDBJ databases">
        <title>First Annotated Genome of the Yellow-green Alga Tribonema minus.</title>
        <authorList>
            <person name="Mahan K.M."/>
        </authorList>
    </citation>
    <scope>NUCLEOTIDE SEQUENCE</scope>
    <source>
        <strain evidence="1">UTEX B ZZ1240</strain>
    </source>
</reference>